<comment type="caution">
    <text evidence="1">The sequence shown here is derived from an EMBL/GenBank/DDBJ whole genome shotgun (WGS) entry which is preliminary data.</text>
</comment>
<dbReference type="GeneID" id="66308394"/>
<name>A0A3E4MYN5_9BACT</name>
<proteinExistence type="predicted"/>
<accession>A0A3E4MYN5</accession>
<dbReference type="RefSeq" id="WP_005777294.1">
    <property type="nucleotide sequence ID" value="NZ_CABOGR010000019.1"/>
</dbReference>
<dbReference type="AlphaFoldDB" id="A0A3E4MYN5"/>
<gene>
    <name evidence="1" type="ORF">DXD04_11060</name>
</gene>
<sequence length="297" mass="35153">MNHLDNHIIDALYSKINSKNDKFKISEQRFNVLFGISPTFYLYEYSSLLEQCIYNKYNGIVLYKYLYILDFIKSIITLFFSPINSNSCENEYAKLYSYLNIINVNRSQISNKKSLRDKLYKTFLFTAPASEEVVTKFHLSTKGIYYRKENINQIYYEIIDLLNLERYNHKKDISVINNMLTMAYKYLTGDNLSIPYYKPMDIYAYYFFNPLDFVNLYALERSVFYELLNNSVIGSNSFMKKSFIYNLNLFIINTLDDIKGIRDNVENYDKIISILLNSNLTLPNNILRDIKLGYSVI</sequence>
<dbReference type="Proteomes" id="UP000260862">
    <property type="component" value="Unassembled WGS sequence"/>
</dbReference>
<organism evidence="1 2">
    <name type="scientific">Phocaeicola plebeius</name>
    <dbReference type="NCBI Taxonomy" id="310297"/>
    <lineage>
        <taxon>Bacteria</taxon>
        <taxon>Pseudomonadati</taxon>
        <taxon>Bacteroidota</taxon>
        <taxon>Bacteroidia</taxon>
        <taxon>Bacteroidales</taxon>
        <taxon>Bacteroidaceae</taxon>
        <taxon>Phocaeicola</taxon>
    </lineage>
</organism>
<protein>
    <submittedName>
        <fullName evidence="1">Uncharacterized protein</fullName>
    </submittedName>
</protein>
<dbReference type="EMBL" id="QSQT01000019">
    <property type="protein sequence ID" value="RGK54644.1"/>
    <property type="molecule type" value="Genomic_DNA"/>
</dbReference>
<keyword evidence="2" id="KW-1185">Reference proteome</keyword>
<evidence type="ECO:0000313" key="1">
    <source>
        <dbReference type="EMBL" id="RGK54644.1"/>
    </source>
</evidence>
<evidence type="ECO:0000313" key="2">
    <source>
        <dbReference type="Proteomes" id="UP000260862"/>
    </source>
</evidence>
<reference evidence="1 2" key="1">
    <citation type="submission" date="2018-08" db="EMBL/GenBank/DDBJ databases">
        <title>A genome reference for cultivated species of the human gut microbiota.</title>
        <authorList>
            <person name="Zou Y."/>
            <person name="Xue W."/>
            <person name="Luo G."/>
        </authorList>
    </citation>
    <scope>NUCLEOTIDE SEQUENCE [LARGE SCALE GENOMIC DNA]</scope>
    <source>
        <strain evidence="1 2">TF10-3AC</strain>
    </source>
</reference>